<evidence type="ECO:0000256" key="1">
    <source>
        <dbReference type="SAM" id="Coils"/>
    </source>
</evidence>
<sequence>MLKELGKDDDNPSTSSSPIQEEMHIIPFQKGPYTMTELKRLLRERQKVEAIPSITQDLKNEIDNLKKEISFLKSQNLALDQRVSALENQKLLPIEDSQTLPEGDFLKTLEEEAHQHFYAKVTLLIDYNYKREFTALIDSGADYNCIQEGMIPLSVVSSVSIDILDVDDILYTNVVSSMSTDILDANDILDASVVSSISTDILDADDILYANIVSSMSTDILDADDILNASVVSSVSTDILDADDILYASIMSSASTNIE</sequence>
<feature type="region of interest" description="Disordered" evidence="2">
    <location>
        <begin position="1"/>
        <end position="24"/>
    </location>
</feature>
<dbReference type="EMBL" id="AYRZ02000083">
    <property type="protein sequence ID" value="PHT62364.1"/>
    <property type="molecule type" value="Genomic_DNA"/>
</dbReference>
<accession>A0A2G2XXX4</accession>
<dbReference type="Gramene" id="PHT62364">
    <property type="protein sequence ID" value="PHT62364"/>
    <property type="gene ID" value="T459_33790"/>
</dbReference>
<dbReference type="Proteomes" id="UP000222542">
    <property type="component" value="Unassembled WGS sequence"/>
</dbReference>
<reference evidence="3 4" key="2">
    <citation type="journal article" date="2017" name="Genome Biol.">
        <title>New reference genome sequences of hot pepper reveal the massive evolution of plant disease-resistance genes by retroduplication.</title>
        <authorList>
            <person name="Kim S."/>
            <person name="Park J."/>
            <person name="Yeom S.I."/>
            <person name="Kim Y.M."/>
            <person name="Seo E."/>
            <person name="Kim K.T."/>
            <person name="Kim M.S."/>
            <person name="Lee J.M."/>
            <person name="Cheong K."/>
            <person name="Shin H.S."/>
            <person name="Kim S.B."/>
            <person name="Han K."/>
            <person name="Lee J."/>
            <person name="Park M."/>
            <person name="Lee H.A."/>
            <person name="Lee H.Y."/>
            <person name="Lee Y."/>
            <person name="Oh S."/>
            <person name="Lee J.H."/>
            <person name="Choi E."/>
            <person name="Choi E."/>
            <person name="Lee S.E."/>
            <person name="Jeon J."/>
            <person name="Kim H."/>
            <person name="Choi G."/>
            <person name="Song H."/>
            <person name="Lee J."/>
            <person name="Lee S.C."/>
            <person name="Kwon J.K."/>
            <person name="Lee H.Y."/>
            <person name="Koo N."/>
            <person name="Hong Y."/>
            <person name="Kim R.W."/>
            <person name="Kang W.H."/>
            <person name="Huh J.H."/>
            <person name="Kang B.C."/>
            <person name="Yang T.J."/>
            <person name="Lee Y.H."/>
            <person name="Bennetzen J.L."/>
            <person name="Choi D."/>
        </authorList>
    </citation>
    <scope>NUCLEOTIDE SEQUENCE [LARGE SCALE GENOMIC DNA]</scope>
    <source>
        <strain evidence="4">cv. CM334</strain>
    </source>
</reference>
<name>A0A2G2XXX4_CAPAN</name>
<feature type="compositionally biased region" description="Basic and acidic residues" evidence="2">
    <location>
        <begin position="1"/>
        <end position="10"/>
    </location>
</feature>
<gene>
    <name evidence="3" type="ORF">T459_33790</name>
</gene>
<reference evidence="3 4" key="1">
    <citation type="journal article" date="2014" name="Nat. Genet.">
        <title>Genome sequence of the hot pepper provides insights into the evolution of pungency in Capsicum species.</title>
        <authorList>
            <person name="Kim S."/>
            <person name="Park M."/>
            <person name="Yeom S.I."/>
            <person name="Kim Y.M."/>
            <person name="Lee J.M."/>
            <person name="Lee H.A."/>
            <person name="Seo E."/>
            <person name="Choi J."/>
            <person name="Cheong K."/>
            <person name="Kim K.T."/>
            <person name="Jung K."/>
            <person name="Lee G.W."/>
            <person name="Oh S.K."/>
            <person name="Bae C."/>
            <person name="Kim S.B."/>
            <person name="Lee H.Y."/>
            <person name="Kim S.Y."/>
            <person name="Kim M.S."/>
            <person name="Kang B.C."/>
            <person name="Jo Y.D."/>
            <person name="Yang H.B."/>
            <person name="Jeong H.J."/>
            <person name="Kang W.H."/>
            <person name="Kwon J.K."/>
            <person name="Shin C."/>
            <person name="Lim J.Y."/>
            <person name="Park J.H."/>
            <person name="Huh J.H."/>
            <person name="Kim J.S."/>
            <person name="Kim B.D."/>
            <person name="Cohen O."/>
            <person name="Paran I."/>
            <person name="Suh M.C."/>
            <person name="Lee S.B."/>
            <person name="Kim Y.K."/>
            <person name="Shin Y."/>
            <person name="Noh S.J."/>
            <person name="Park J."/>
            <person name="Seo Y.S."/>
            <person name="Kwon S.Y."/>
            <person name="Kim H.A."/>
            <person name="Park J.M."/>
            <person name="Kim H.J."/>
            <person name="Choi S.B."/>
            <person name="Bosland P.W."/>
            <person name="Reeves G."/>
            <person name="Jo S.H."/>
            <person name="Lee B.W."/>
            <person name="Cho H.T."/>
            <person name="Choi H.S."/>
            <person name="Lee M.S."/>
            <person name="Yu Y."/>
            <person name="Do Choi Y."/>
            <person name="Park B.S."/>
            <person name="van Deynze A."/>
            <person name="Ashrafi H."/>
            <person name="Hill T."/>
            <person name="Kim W.T."/>
            <person name="Pai H.S."/>
            <person name="Ahn H.K."/>
            <person name="Yeam I."/>
            <person name="Giovannoni J.J."/>
            <person name="Rose J.K."/>
            <person name="Sorensen I."/>
            <person name="Lee S.J."/>
            <person name="Kim R.W."/>
            <person name="Choi I.Y."/>
            <person name="Choi B.S."/>
            <person name="Lim J.S."/>
            <person name="Lee Y.H."/>
            <person name="Choi D."/>
        </authorList>
    </citation>
    <scope>NUCLEOTIDE SEQUENCE [LARGE SCALE GENOMIC DNA]</scope>
    <source>
        <strain evidence="4">cv. CM334</strain>
    </source>
</reference>
<dbReference type="AlphaFoldDB" id="A0A2G2XXX4"/>
<evidence type="ECO:0008006" key="5">
    <source>
        <dbReference type="Google" id="ProtNLM"/>
    </source>
</evidence>
<feature type="coiled-coil region" evidence="1">
    <location>
        <begin position="55"/>
        <end position="89"/>
    </location>
</feature>
<proteinExistence type="predicted"/>
<evidence type="ECO:0000313" key="3">
    <source>
        <dbReference type="EMBL" id="PHT62364.1"/>
    </source>
</evidence>
<keyword evidence="1" id="KW-0175">Coiled coil</keyword>
<keyword evidence="4" id="KW-1185">Reference proteome</keyword>
<evidence type="ECO:0000256" key="2">
    <source>
        <dbReference type="SAM" id="MobiDB-lite"/>
    </source>
</evidence>
<protein>
    <recommendedName>
        <fullName evidence="5">Peptidase A2 domain-containing protein</fullName>
    </recommendedName>
</protein>
<organism evidence="3 4">
    <name type="scientific">Capsicum annuum</name>
    <name type="common">Capsicum pepper</name>
    <dbReference type="NCBI Taxonomy" id="4072"/>
    <lineage>
        <taxon>Eukaryota</taxon>
        <taxon>Viridiplantae</taxon>
        <taxon>Streptophyta</taxon>
        <taxon>Embryophyta</taxon>
        <taxon>Tracheophyta</taxon>
        <taxon>Spermatophyta</taxon>
        <taxon>Magnoliopsida</taxon>
        <taxon>eudicotyledons</taxon>
        <taxon>Gunneridae</taxon>
        <taxon>Pentapetalae</taxon>
        <taxon>asterids</taxon>
        <taxon>lamiids</taxon>
        <taxon>Solanales</taxon>
        <taxon>Solanaceae</taxon>
        <taxon>Solanoideae</taxon>
        <taxon>Capsiceae</taxon>
        <taxon>Capsicum</taxon>
    </lineage>
</organism>
<comment type="caution">
    <text evidence="3">The sequence shown here is derived from an EMBL/GenBank/DDBJ whole genome shotgun (WGS) entry which is preliminary data.</text>
</comment>
<evidence type="ECO:0000313" key="4">
    <source>
        <dbReference type="Proteomes" id="UP000222542"/>
    </source>
</evidence>